<sequence>MNKGPIKTNESDRLDALYNYEILDTQPEEDFDRITKIASLVCGVPISLISLIDENRQWFKSRVGLDVGETSRSLAFCQYAIKDRNFMEVQDAQQDERFKNNELVTSDPYIRYYLGFPLVDPDGFALGTLCVIDTVPKDLSEDQKQVLSLLRDEVVSLIINRKEKEKYKESEQKLKAFFNNSQSLMCTHDLDGNLLTVNEAGASILGYSRAEIEKMSLYDIVPGKGHKNLDAYLKQLVKTGTVKGEMRTKTKSGELRIWLFNNILQENGDKKPYVIGNAVDITEQHFLEKDLRETEAMLAMTGRVARIGGWDYDLVGKHLTWSDVTKEIHGVPPNYQPNIAQGLDFYKEGESRTKISHAIEQAIATGTSWELELEIITFTGEELWVRALGNAEFENGKCVRLYGTFQDIDKRKRIEAESAKSKKLLEDVLEATSAVGIIASDNQGLITLFNKGAENLLGYSSEEIIGKFTPSLFHLQNEIRIRENELTMELGHPIAGFRVFVEKPELYGAEQREWTYVRKDGQLLYVSLAVTAIRDMEENIIGYLGIATDISKIIHQREELEKAKVLAEQASIAKSEFLANMSHEIRTPLNGIIGFTDLLTRTEINTTQREYLSIVDQSANLLLSIINDILDFSKIEAGKLELDIDKCDLYELLTQVCNFLNFQAQGKNLEFYLNISTNVPQYIWVDSLRVKQVLMNLLSNSKKFTEKGEIELRVDFLCRQDDLTSLRFSVRDTGIGIKAEKQEKIFDAFSQEDASTTKRYGGTGLGLTISNKLLKMMGSGLKLESTYLVGSRFYFDLSVRYDDGEVREWLNLQTIREVLIVINGAASRTLLAQMLKLQHIKVSEAANGFEALQLLMKGNQYDVIIIDNDLPIMNGMETIKKMKEKLFSIDNNHAVIPIFDSSEGNMSSICASLGIRHWLENPVKLDDLYTVLSKIEAQETEKDIIPVSQDSRNGEGLKILIVEDNEFNIRLATILIRNIIPEIEVLEAKDGRQGLAIFKEMHPDLVLMDIQMPAMNGYEVTEVIRKEEVGARTPIIALTAGNVLGEKEKCLAAGMDDFVVKPIVEQTLRAVLTKWLHWE</sequence>
<dbReference type="SMART" id="SM00091">
    <property type="entry name" value="PAS"/>
    <property type="match status" value="2"/>
</dbReference>
<evidence type="ECO:0000313" key="12">
    <source>
        <dbReference type="EMBL" id="MEN5379557.1"/>
    </source>
</evidence>
<comment type="catalytic activity">
    <reaction evidence="1">
        <text>ATP + protein L-histidine = ADP + protein N-phospho-L-histidine.</text>
        <dbReference type="EC" id="2.7.13.3"/>
    </reaction>
</comment>
<dbReference type="InterPro" id="IPR005467">
    <property type="entry name" value="His_kinase_dom"/>
</dbReference>
<evidence type="ECO:0000259" key="8">
    <source>
        <dbReference type="PROSITE" id="PS50109"/>
    </source>
</evidence>
<feature type="domain" description="PAS" evidence="10">
    <location>
        <begin position="421"/>
        <end position="467"/>
    </location>
</feature>
<evidence type="ECO:0000256" key="3">
    <source>
        <dbReference type="ARBA" id="ARBA00022553"/>
    </source>
</evidence>
<evidence type="ECO:0000256" key="6">
    <source>
        <dbReference type="ARBA" id="ARBA00023012"/>
    </source>
</evidence>
<feature type="domain" description="Histidine kinase" evidence="8">
    <location>
        <begin position="580"/>
        <end position="801"/>
    </location>
</feature>
<feature type="domain" description="PAC" evidence="11">
    <location>
        <begin position="510"/>
        <end position="562"/>
    </location>
</feature>
<name>A0ABV0BYH0_9SPHI</name>
<feature type="domain" description="PAS" evidence="10">
    <location>
        <begin position="170"/>
        <end position="240"/>
    </location>
</feature>
<evidence type="ECO:0000259" key="11">
    <source>
        <dbReference type="PROSITE" id="PS50113"/>
    </source>
</evidence>
<dbReference type="SMART" id="SM00448">
    <property type="entry name" value="REC"/>
    <property type="match status" value="2"/>
</dbReference>
<dbReference type="Pfam" id="PF00512">
    <property type="entry name" value="HisKA"/>
    <property type="match status" value="1"/>
</dbReference>
<dbReference type="PROSITE" id="PS50112">
    <property type="entry name" value="PAS"/>
    <property type="match status" value="2"/>
</dbReference>
<dbReference type="EMBL" id="JBDJNQ010000010">
    <property type="protein sequence ID" value="MEN5379557.1"/>
    <property type="molecule type" value="Genomic_DNA"/>
</dbReference>
<dbReference type="Gene3D" id="3.30.565.10">
    <property type="entry name" value="Histidine kinase-like ATPase, C-terminal domain"/>
    <property type="match status" value="1"/>
</dbReference>
<dbReference type="Gene3D" id="2.10.70.100">
    <property type="match status" value="1"/>
</dbReference>
<dbReference type="Proteomes" id="UP001409291">
    <property type="component" value="Unassembled WGS sequence"/>
</dbReference>
<dbReference type="SMART" id="SM00065">
    <property type="entry name" value="GAF"/>
    <property type="match status" value="1"/>
</dbReference>
<dbReference type="InterPro" id="IPR000700">
    <property type="entry name" value="PAS-assoc_C"/>
</dbReference>
<dbReference type="SUPFAM" id="SSF55785">
    <property type="entry name" value="PYP-like sensor domain (PAS domain)"/>
    <property type="match status" value="3"/>
</dbReference>
<keyword evidence="4" id="KW-0808">Transferase</keyword>
<dbReference type="PROSITE" id="PS50113">
    <property type="entry name" value="PAC"/>
    <property type="match status" value="2"/>
</dbReference>
<dbReference type="Pfam" id="PF02518">
    <property type="entry name" value="HATPase_c"/>
    <property type="match status" value="1"/>
</dbReference>
<dbReference type="CDD" id="cd16922">
    <property type="entry name" value="HATPase_EvgS-ArcB-TorS-like"/>
    <property type="match status" value="1"/>
</dbReference>
<dbReference type="InterPro" id="IPR003594">
    <property type="entry name" value="HATPase_dom"/>
</dbReference>
<feature type="domain" description="Response regulatory" evidence="9">
    <location>
        <begin position="817"/>
        <end position="936"/>
    </location>
</feature>
<dbReference type="CDD" id="cd17546">
    <property type="entry name" value="REC_hyHK_CKI1_RcsC-like"/>
    <property type="match status" value="2"/>
</dbReference>
<accession>A0ABV0BYH0</accession>
<dbReference type="InterPro" id="IPR035965">
    <property type="entry name" value="PAS-like_dom_sf"/>
</dbReference>
<dbReference type="PROSITE" id="PS50109">
    <property type="entry name" value="HIS_KIN"/>
    <property type="match status" value="1"/>
</dbReference>
<comment type="caution">
    <text evidence="12">The sequence shown here is derived from an EMBL/GenBank/DDBJ whole genome shotgun (WGS) entry which is preliminary data.</text>
</comment>
<dbReference type="Gene3D" id="1.10.287.130">
    <property type="match status" value="1"/>
</dbReference>
<evidence type="ECO:0000313" key="13">
    <source>
        <dbReference type="Proteomes" id="UP001409291"/>
    </source>
</evidence>
<protein>
    <recommendedName>
        <fullName evidence="2">histidine kinase</fullName>
        <ecNumber evidence="2">2.7.13.3</ecNumber>
    </recommendedName>
</protein>
<keyword evidence="3 7" id="KW-0597">Phosphoprotein</keyword>
<evidence type="ECO:0000256" key="4">
    <source>
        <dbReference type="ARBA" id="ARBA00022679"/>
    </source>
</evidence>
<dbReference type="EC" id="2.7.13.3" evidence="2"/>
<keyword evidence="5" id="KW-0418">Kinase</keyword>
<dbReference type="InterPro" id="IPR036890">
    <property type="entry name" value="HATPase_C_sf"/>
</dbReference>
<dbReference type="InterPro" id="IPR013655">
    <property type="entry name" value="PAS_fold_3"/>
</dbReference>
<evidence type="ECO:0000256" key="2">
    <source>
        <dbReference type="ARBA" id="ARBA00012438"/>
    </source>
</evidence>
<organism evidence="12 13">
    <name type="scientific">Sphingobacterium kitahiroshimense</name>
    <dbReference type="NCBI Taxonomy" id="470446"/>
    <lineage>
        <taxon>Bacteria</taxon>
        <taxon>Pseudomonadati</taxon>
        <taxon>Bacteroidota</taxon>
        <taxon>Sphingobacteriia</taxon>
        <taxon>Sphingobacteriales</taxon>
        <taxon>Sphingobacteriaceae</taxon>
        <taxon>Sphingobacterium</taxon>
    </lineage>
</organism>
<dbReference type="CDD" id="cd00130">
    <property type="entry name" value="PAS"/>
    <property type="match status" value="2"/>
</dbReference>
<dbReference type="NCBIfam" id="TIGR00229">
    <property type="entry name" value="sensory_box"/>
    <property type="match status" value="2"/>
</dbReference>
<evidence type="ECO:0000259" key="10">
    <source>
        <dbReference type="PROSITE" id="PS50112"/>
    </source>
</evidence>
<dbReference type="SUPFAM" id="SSF55781">
    <property type="entry name" value="GAF domain-like"/>
    <property type="match status" value="1"/>
</dbReference>
<feature type="domain" description="PAC" evidence="11">
    <location>
        <begin position="369"/>
        <end position="420"/>
    </location>
</feature>
<dbReference type="InterPro" id="IPR036097">
    <property type="entry name" value="HisK_dim/P_sf"/>
</dbReference>
<dbReference type="SMART" id="SM00387">
    <property type="entry name" value="HATPase_c"/>
    <property type="match status" value="1"/>
</dbReference>
<evidence type="ECO:0000259" key="9">
    <source>
        <dbReference type="PROSITE" id="PS50110"/>
    </source>
</evidence>
<proteinExistence type="predicted"/>
<dbReference type="RefSeq" id="WP_346582367.1">
    <property type="nucleotide sequence ID" value="NZ_JBDJNQ010000010.1"/>
</dbReference>
<dbReference type="CDD" id="cd00082">
    <property type="entry name" value="HisKA"/>
    <property type="match status" value="1"/>
</dbReference>
<dbReference type="Pfam" id="PF01590">
    <property type="entry name" value="GAF"/>
    <property type="match status" value="1"/>
</dbReference>
<dbReference type="SUPFAM" id="SSF52172">
    <property type="entry name" value="CheY-like"/>
    <property type="match status" value="2"/>
</dbReference>
<dbReference type="InterPro" id="IPR001610">
    <property type="entry name" value="PAC"/>
</dbReference>
<dbReference type="PANTHER" id="PTHR45339">
    <property type="entry name" value="HYBRID SIGNAL TRANSDUCTION HISTIDINE KINASE J"/>
    <property type="match status" value="1"/>
</dbReference>
<dbReference type="InterPro" id="IPR013656">
    <property type="entry name" value="PAS_4"/>
</dbReference>
<dbReference type="Pfam" id="PF00072">
    <property type="entry name" value="Response_reg"/>
    <property type="match status" value="2"/>
</dbReference>
<dbReference type="InterPro" id="IPR000014">
    <property type="entry name" value="PAS"/>
</dbReference>
<dbReference type="Pfam" id="PF13426">
    <property type="entry name" value="PAS_9"/>
    <property type="match status" value="1"/>
</dbReference>
<keyword evidence="6" id="KW-0902">Two-component regulatory system</keyword>
<dbReference type="Pfam" id="PF08447">
    <property type="entry name" value="PAS_3"/>
    <property type="match status" value="1"/>
</dbReference>
<dbReference type="SUPFAM" id="SSF47384">
    <property type="entry name" value="Homodimeric domain of signal transducing histidine kinase"/>
    <property type="match status" value="1"/>
</dbReference>
<evidence type="ECO:0000256" key="7">
    <source>
        <dbReference type="PROSITE-ProRule" id="PRU00169"/>
    </source>
</evidence>
<dbReference type="PROSITE" id="PS50110">
    <property type="entry name" value="RESPONSE_REGULATORY"/>
    <property type="match status" value="2"/>
</dbReference>
<gene>
    <name evidence="12" type="ORF">ABE541_19980</name>
</gene>
<dbReference type="Pfam" id="PF08448">
    <property type="entry name" value="PAS_4"/>
    <property type="match status" value="1"/>
</dbReference>
<dbReference type="PRINTS" id="PR00344">
    <property type="entry name" value="BCTRLSENSOR"/>
</dbReference>
<dbReference type="Gene3D" id="3.30.450.20">
    <property type="entry name" value="PAS domain"/>
    <property type="match status" value="3"/>
</dbReference>
<feature type="modified residue" description="4-aspartylphosphate" evidence="7">
    <location>
        <position position="1009"/>
    </location>
</feature>
<dbReference type="InterPro" id="IPR004358">
    <property type="entry name" value="Sig_transdc_His_kin-like_C"/>
</dbReference>
<feature type="domain" description="Response regulatory" evidence="9">
    <location>
        <begin position="958"/>
        <end position="1076"/>
    </location>
</feature>
<keyword evidence="13" id="KW-1185">Reference proteome</keyword>
<evidence type="ECO:0000256" key="5">
    <source>
        <dbReference type="ARBA" id="ARBA00022777"/>
    </source>
</evidence>
<dbReference type="SMART" id="SM00086">
    <property type="entry name" value="PAC"/>
    <property type="match status" value="3"/>
</dbReference>
<dbReference type="InterPro" id="IPR001789">
    <property type="entry name" value="Sig_transdc_resp-reg_receiver"/>
</dbReference>
<dbReference type="InterPro" id="IPR011006">
    <property type="entry name" value="CheY-like_superfamily"/>
</dbReference>
<dbReference type="SMART" id="SM00388">
    <property type="entry name" value="HisKA"/>
    <property type="match status" value="1"/>
</dbReference>
<dbReference type="Gene3D" id="3.30.450.40">
    <property type="match status" value="1"/>
</dbReference>
<dbReference type="InterPro" id="IPR029016">
    <property type="entry name" value="GAF-like_dom_sf"/>
</dbReference>
<dbReference type="InterPro" id="IPR003661">
    <property type="entry name" value="HisK_dim/P_dom"/>
</dbReference>
<reference evidence="12 13" key="1">
    <citation type="submission" date="2024-04" db="EMBL/GenBank/DDBJ databases">
        <title>WGS of bacteria from Torrens River.</title>
        <authorList>
            <person name="Wyrsch E.R."/>
            <person name="Drigo B."/>
        </authorList>
    </citation>
    <scope>NUCLEOTIDE SEQUENCE [LARGE SCALE GENOMIC DNA]</scope>
    <source>
        <strain evidence="12 13">TWI391</strain>
    </source>
</reference>
<evidence type="ECO:0000256" key="1">
    <source>
        <dbReference type="ARBA" id="ARBA00000085"/>
    </source>
</evidence>
<feature type="modified residue" description="4-aspartylphosphate" evidence="7">
    <location>
        <position position="867"/>
    </location>
</feature>
<dbReference type="SUPFAM" id="SSF55874">
    <property type="entry name" value="ATPase domain of HSP90 chaperone/DNA topoisomerase II/histidine kinase"/>
    <property type="match status" value="1"/>
</dbReference>
<dbReference type="PANTHER" id="PTHR45339:SF1">
    <property type="entry name" value="HYBRID SIGNAL TRANSDUCTION HISTIDINE KINASE J"/>
    <property type="match status" value="1"/>
</dbReference>
<dbReference type="InterPro" id="IPR003018">
    <property type="entry name" value="GAF"/>
</dbReference>
<dbReference type="Gene3D" id="3.40.50.2300">
    <property type="match status" value="2"/>
</dbReference>